<dbReference type="Pfam" id="PF04865">
    <property type="entry name" value="Baseplate_J"/>
    <property type="match status" value="1"/>
</dbReference>
<dbReference type="PANTHER" id="PTHR37829:SF3">
    <property type="entry name" value="PROTEIN JAYE-RELATED"/>
    <property type="match status" value="1"/>
</dbReference>
<reference evidence="5 6" key="1">
    <citation type="submission" date="2024-04" db="EMBL/GenBank/DDBJ databases">
        <title>Human intestinal bacterial collection.</title>
        <authorList>
            <person name="Pauvert C."/>
            <person name="Hitch T.C.A."/>
            <person name="Clavel T."/>
        </authorList>
    </citation>
    <scope>NUCLEOTIDE SEQUENCE [LARGE SCALE GENOMIC DNA]</scope>
    <source>
        <strain evidence="5 6">CLA-AA-H161</strain>
    </source>
</reference>
<dbReference type="Proteomes" id="UP001470752">
    <property type="component" value="Unassembled WGS sequence"/>
</dbReference>
<dbReference type="Pfam" id="PF26078">
    <property type="entry name" value="Baseplate_J_M"/>
    <property type="match status" value="1"/>
</dbReference>
<feature type="domain" description="Baseplate J-like C-terminal" evidence="4">
    <location>
        <begin position="299"/>
        <end position="390"/>
    </location>
</feature>
<dbReference type="InterPro" id="IPR052399">
    <property type="entry name" value="Phage_Baseplate_Assmbl_Protein"/>
</dbReference>
<evidence type="ECO:0000313" key="6">
    <source>
        <dbReference type="Proteomes" id="UP001470752"/>
    </source>
</evidence>
<evidence type="ECO:0000313" key="5">
    <source>
        <dbReference type="EMBL" id="MEQ2414285.1"/>
    </source>
</evidence>
<accession>A0ABV1CPG9</accession>
<comment type="similarity">
    <text evidence="1">Belongs to the Mu gp47/PBSX XkdT family.</text>
</comment>
<evidence type="ECO:0000256" key="1">
    <source>
        <dbReference type="ARBA" id="ARBA00038087"/>
    </source>
</evidence>
<dbReference type="RefSeq" id="WP_349084415.1">
    <property type="nucleotide sequence ID" value="NZ_JBBNFW010000187.1"/>
</dbReference>
<feature type="domain" description="Baseplate protein J-like barrel" evidence="2">
    <location>
        <begin position="97"/>
        <end position="174"/>
    </location>
</feature>
<dbReference type="InterPro" id="IPR006949">
    <property type="entry name" value="Barrel_Baseplate_J-like"/>
</dbReference>
<evidence type="ECO:0000259" key="3">
    <source>
        <dbReference type="Pfam" id="PF26078"/>
    </source>
</evidence>
<dbReference type="InterPro" id="IPR058530">
    <property type="entry name" value="Baseplate_J-like_C"/>
</dbReference>
<sequence length="391" mass="43363">MTERPEFVPVFLQSATDIKEFLLSQIPDTWRKEVGDFPYDMIMPDVAQVMQLEIAQDRILQNAFPQFCEDEHMDEHMERVGLTRIEATANKRVLSIVADPGVRIPQGYTFTSVVTDEDGNPIEFTADRETIFLSDKAVDVRITCTLTGSDGNLATGSEFILQPPIAGVTSITDKGTVVMAAERESLDAAWTRMLDKAENPDTGGNVHDYERWVVDGFYKDYGVKVGKVLVDMCWNKDNGHDGRGTVRVVVVDDTYGPLDTSIVNDIKEYLDPKAYEGYGYGKAPGGAVVTVITGTPYDINISAHVEYEKNVDRAEVLQQFTELVTEYVKSRVFNRNDDTKELSPIAYKKIAAILGTLSGVANYDDLTVNGGTADITIEPYEIPTVKKVSLT</sequence>
<feature type="domain" description="Baseplate J-like central" evidence="3">
    <location>
        <begin position="202"/>
        <end position="292"/>
    </location>
</feature>
<organism evidence="5 6">
    <name type="scientific">Blautia acetigignens</name>
    <dbReference type="NCBI Taxonomy" id="2981783"/>
    <lineage>
        <taxon>Bacteria</taxon>
        <taxon>Bacillati</taxon>
        <taxon>Bacillota</taxon>
        <taxon>Clostridia</taxon>
        <taxon>Lachnospirales</taxon>
        <taxon>Lachnospiraceae</taxon>
        <taxon>Blautia</taxon>
    </lineage>
</organism>
<name>A0ABV1CPG9_9FIRM</name>
<protein>
    <submittedName>
        <fullName evidence="5">Baseplate J/gp47 family protein</fullName>
    </submittedName>
</protein>
<dbReference type="Pfam" id="PF26079">
    <property type="entry name" value="Baseplate_J_C"/>
    <property type="match status" value="1"/>
</dbReference>
<proteinExistence type="inferred from homology"/>
<comment type="caution">
    <text evidence="5">The sequence shown here is derived from an EMBL/GenBank/DDBJ whole genome shotgun (WGS) entry which is preliminary data.</text>
</comment>
<dbReference type="InterPro" id="IPR058531">
    <property type="entry name" value="Baseplate_J_M"/>
</dbReference>
<gene>
    <name evidence="5" type="ORF">AAAX94_14820</name>
</gene>
<evidence type="ECO:0000259" key="4">
    <source>
        <dbReference type="Pfam" id="PF26079"/>
    </source>
</evidence>
<keyword evidence="6" id="KW-1185">Reference proteome</keyword>
<dbReference type="PANTHER" id="PTHR37829">
    <property type="entry name" value="PHAGE-LIKE ELEMENT PBSX PROTEIN XKDT"/>
    <property type="match status" value="1"/>
</dbReference>
<dbReference type="EMBL" id="JBBNFW010000187">
    <property type="protein sequence ID" value="MEQ2414285.1"/>
    <property type="molecule type" value="Genomic_DNA"/>
</dbReference>
<evidence type="ECO:0000259" key="2">
    <source>
        <dbReference type="Pfam" id="PF04865"/>
    </source>
</evidence>